<proteinExistence type="predicted"/>
<protein>
    <recommendedName>
        <fullName evidence="1">DUF2345 domain-containing protein</fullName>
    </recommendedName>
</protein>
<evidence type="ECO:0000313" key="3">
    <source>
        <dbReference type="Proteomes" id="UP000014585"/>
    </source>
</evidence>
<organism evidence="2 3">
    <name type="scientific">Cedecea davisae DSM 4568</name>
    <dbReference type="NCBI Taxonomy" id="566551"/>
    <lineage>
        <taxon>Bacteria</taxon>
        <taxon>Pseudomonadati</taxon>
        <taxon>Pseudomonadota</taxon>
        <taxon>Gammaproteobacteria</taxon>
        <taxon>Enterobacterales</taxon>
        <taxon>Enterobacteriaceae</taxon>
        <taxon>Cedecea</taxon>
    </lineage>
</organism>
<dbReference type="HOGENOM" id="CLU_2126167_0_0_6"/>
<dbReference type="Pfam" id="PF10106">
    <property type="entry name" value="DUF2345"/>
    <property type="match status" value="1"/>
</dbReference>
<evidence type="ECO:0000313" key="2">
    <source>
        <dbReference type="EMBL" id="EPF18306.1"/>
    </source>
</evidence>
<feature type="non-terminal residue" evidence="2">
    <location>
        <position position="115"/>
    </location>
</feature>
<dbReference type="EMBL" id="ATDT01000007">
    <property type="protein sequence ID" value="EPF18306.1"/>
    <property type="molecule type" value="Genomic_DNA"/>
</dbReference>
<accession>S3J0M0</accession>
<sequence>MAIPLSSKVTQIIGLVVFMRRSSATSVDLAASESVGLFAHQSGAKLIASQGDVEVRAEASSMEMTSELLFTISSNKDELLISAPKLRLNGGGSSITLDNGGILEETPGDYLVKSP</sequence>
<dbReference type="STRING" id="566551.HMPREF0201_01383"/>
<gene>
    <name evidence="2" type="ORF">HMPREF0201_01383</name>
</gene>
<reference evidence="2 3" key="1">
    <citation type="submission" date="2013-04" db="EMBL/GenBank/DDBJ databases">
        <authorList>
            <person name="Weinstock G."/>
            <person name="Sodergren E."/>
            <person name="Lobos E.A."/>
            <person name="Fulton L."/>
            <person name="Fulton R."/>
            <person name="Courtney L."/>
            <person name="Fronick C."/>
            <person name="O'Laughlin M."/>
            <person name="Godfrey J."/>
            <person name="Wilson R.M."/>
            <person name="Miner T."/>
            <person name="Farmer C."/>
            <person name="Delehaunty K."/>
            <person name="Cordes M."/>
            <person name="Minx P."/>
            <person name="Tomlinson C."/>
            <person name="Chen J."/>
            <person name="Wollam A."/>
            <person name="Pepin K.H."/>
            <person name="Palsikar V.B."/>
            <person name="Zhang X."/>
            <person name="Suruliraj S."/>
            <person name="Perna N.T."/>
            <person name="Plunkett G."/>
            <person name="Warren W."/>
            <person name="Mitreva M."/>
            <person name="Mardis E.R."/>
            <person name="Wilson R.K."/>
        </authorList>
    </citation>
    <scope>NUCLEOTIDE SEQUENCE [LARGE SCALE GENOMIC DNA]</scope>
    <source>
        <strain evidence="2 3">DSM 4568</strain>
    </source>
</reference>
<feature type="domain" description="DUF2345" evidence="1">
    <location>
        <begin position="22"/>
        <end position="114"/>
    </location>
</feature>
<dbReference type="Proteomes" id="UP000014585">
    <property type="component" value="Unassembled WGS sequence"/>
</dbReference>
<name>S3J0M0_9ENTR</name>
<dbReference type="InterPro" id="IPR018769">
    <property type="entry name" value="VgrG2_DUF2345"/>
</dbReference>
<dbReference type="AlphaFoldDB" id="S3J0M0"/>
<comment type="caution">
    <text evidence="2">The sequence shown here is derived from an EMBL/GenBank/DDBJ whole genome shotgun (WGS) entry which is preliminary data.</text>
</comment>
<evidence type="ECO:0000259" key="1">
    <source>
        <dbReference type="Pfam" id="PF10106"/>
    </source>
</evidence>